<keyword evidence="1" id="KW-1133">Transmembrane helix</keyword>
<protein>
    <submittedName>
        <fullName evidence="2">Uncharacterized protein</fullName>
    </submittedName>
</protein>
<gene>
    <name evidence="2" type="ORF">AWC14_19375</name>
</gene>
<feature type="transmembrane region" description="Helical" evidence="1">
    <location>
        <begin position="20"/>
        <end position="41"/>
    </location>
</feature>
<reference evidence="2 3" key="1">
    <citation type="submission" date="2016-01" db="EMBL/GenBank/DDBJ databases">
        <title>The new phylogeny of the genus Mycobacterium.</title>
        <authorList>
            <person name="Tarcisio F."/>
            <person name="Conor M."/>
            <person name="Antonella G."/>
            <person name="Elisabetta G."/>
            <person name="Giulia F.S."/>
            <person name="Sara T."/>
            <person name="Anna F."/>
            <person name="Clotilde B."/>
            <person name="Roberto B."/>
            <person name="Veronica D.S."/>
            <person name="Fabio R."/>
            <person name="Monica P."/>
            <person name="Olivier J."/>
            <person name="Enrico T."/>
            <person name="Nicola S."/>
        </authorList>
    </citation>
    <scope>NUCLEOTIDE SEQUENCE [LARGE SCALE GENOMIC DNA]</scope>
    <source>
        <strain evidence="2 3">DSM 45166</strain>
    </source>
</reference>
<dbReference type="RefSeq" id="WP_045382757.1">
    <property type="nucleotide sequence ID" value="NZ_BBKA01000088.1"/>
</dbReference>
<sequence>MSGKSTTSTRSKAAAKILTLRAAFLLMSALVCGACAAALIYLGSRDAGRAVISGVGVFAGAVVWLDKVVDDE</sequence>
<evidence type="ECO:0000256" key="1">
    <source>
        <dbReference type="SAM" id="Phobius"/>
    </source>
</evidence>
<evidence type="ECO:0000313" key="2">
    <source>
        <dbReference type="EMBL" id="ORW11079.1"/>
    </source>
</evidence>
<keyword evidence="3" id="KW-1185">Reference proteome</keyword>
<feature type="transmembrane region" description="Helical" evidence="1">
    <location>
        <begin position="47"/>
        <end position="65"/>
    </location>
</feature>
<comment type="caution">
    <text evidence="2">The sequence shown here is derived from an EMBL/GenBank/DDBJ whole genome shotgun (WGS) entry which is preliminary data.</text>
</comment>
<organism evidence="2 3">
    <name type="scientific">Mycobacterium kyorinense</name>
    <dbReference type="NCBI Taxonomy" id="487514"/>
    <lineage>
        <taxon>Bacteria</taxon>
        <taxon>Bacillati</taxon>
        <taxon>Actinomycetota</taxon>
        <taxon>Actinomycetes</taxon>
        <taxon>Mycobacteriales</taxon>
        <taxon>Mycobacteriaceae</taxon>
        <taxon>Mycobacterium</taxon>
    </lineage>
</organism>
<accession>A0A1X1YIX5</accession>
<dbReference type="Proteomes" id="UP000193487">
    <property type="component" value="Unassembled WGS sequence"/>
</dbReference>
<evidence type="ECO:0000313" key="3">
    <source>
        <dbReference type="Proteomes" id="UP000193487"/>
    </source>
</evidence>
<keyword evidence="1" id="KW-0472">Membrane</keyword>
<proteinExistence type="predicted"/>
<dbReference type="EMBL" id="LQPE01000010">
    <property type="protein sequence ID" value="ORW11079.1"/>
    <property type="molecule type" value="Genomic_DNA"/>
</dbReference>
<keyword evidence="1" id="KW-0812">Transmembrane</keyword>
<dbReference type="AlphaFoldDB" id="A0A1X1YIX5"/>
<name>A0A1X1YIX5_9MYCO</name>